<dbReference type="eggNOG" id="COG1014">
    <property type="taxonomic scope" value="Bacteria"/>
</dbReference>
<dbReference type="Gene3D" id="3.40.920.10">
    <property type="entry name" value="Pyruvate-ferredoxin oxidoreductase, PFOR, domain III"/>
    <property type="match status" value="1"/>
</dbReference>
<dbReference type="GO" id="GO:0016625">
    <property type="term" value="F:oxidoreductase activity, acting on the aldehyde or oxo group of donors, iron-sulfur protein as acceptor"/>
    <property type="evidence" value="ECO:0007669"/>
    <property type="project" value="InterPro"/>
</dbReference>
<name>Q2LYF2_SYNAS</name>
<keyword evidence="1" id="KW-0560">Oxidoreductase</keyword>
<dbReference type="NCBIfam" id="TIGR02175">
    <property type="entry name" value="PorC_KorC"/>
    <property type="match status" value="1"/>
</dbReference>
<dbReference type="InterPro" id="IPR019752">
    <property type="entry name" value="Pyrv/ketoisovalerate_OxRed_cat"/>
</dbReference>
<gene>
    <name evidence="3" type="ORF">SYN_00157</name>
</gene>
<dbReference type="InterPro" id="IPR002869">
    <property type="entry name" value="Pyrv_flavodox_OxRed_cen"/>
</dbReference>
<organism evidence="3 4">
    <name type="scientific">Syntrophus aciditrophicus (strain SB)</name>
    <dbReference type="NCBI Taxonomy" id="56780"/>
    <lineage>
        <taxon>Bacteria</taxon>
        <taxon>Pseudomonadati</taxon>
        <taxon>Thermodesulfobacteriota</taxon>
        <taxon>Syntrophia</taxon>
        <taxon>Syntrophales</taxon>
        <taxon>Syntrophaceae</taxon>
        <taxon>Syntrophus</taxon>
    </lineage>
</organism>
<evidence type="ECO:0000313" key="4">
    <source>
        <dbReference type="Proteomes" id="UP000001933"/>
    </source>
</evidence>
<evidence type="ECO:0000259" key="2">
    <source>
        <dbReference type="Pfam" id="PF01558"/>
    </source>
</evidence>
<dbReference type="AlphaFoldDB" id="Q2LYF2"/>
<dbReference type="SUPFAM" id="SSF53323">
    <property type="entry name" value="Pyruvate-ferredoxin oxidoreductase, PFOR, domain III"/>
    <property type="match status" value="1"/>
</dbReference>
<feature type="domain" description="Pyruvate/ketoisovalerate oxidoreductase catalytic" evidence="2">
    <location>
        <begin position="10"/>
        <end position="176"/>
    </location>
</feature>
<protein>
    <submittedName>
        <fullName evidence="3">Pyruvate:ferredoxin oxidoreductase gamma subunit</fullName>
    </submittedName>
</protein>
<dbReference type="STRING" id="56780.SYN_00157"/>
<dbReference type="InterPro" id="IPR011894">
    <property type="entry name" value="PorC_KorC"/>
</dbReference>
<reference evidence="3 4" key="1">
    <citation type="journal article" date="2007" name="Proc. Natl. Acad. Sci. U.S.A.">
        <title>The genome of Syntrophus aciditrophicus: life at the thermodynamic limit of microbial growth.</title>
        <authorList>
            <person name="McInerney M.J."/>
            <person name="Rohlin L."/>
            <person name="Mouttaki H."/>
            <person name="Kim U."/>
            <person name="Krupp R.S."/>
            <person name="Rios-Hernandez L."/>
            <person name="Sieber J."/>
            <person name="Struchtemeyer C.G."/>
            <person name="Bhattacharyya A."/>
            <person name="Campbell J.W."/>
            <person name="Gunsalus R.P."/>
        </authorList>
    </citation>
    <scope>NUCLEOTIDE SEQUENCE [LARGE SCALE GENOMIC DNA]</scope>
    <source>
        <strain evidence="3 4">SB</strain>
    </source>
</reference>
<dbReference type="OrthoDB" id="9794954at2"/>
<sequence>MIEVRWHGRGGQGAVTSVELLALAAIGEGRYAQGFPSFGPERRGAPVEAFNRINDTRIKKRQRIYRPDVVVVLDPGLISLVNVSEGLKPEGLLIINTSKSLKEIEKHIQFKGRIALVDATAIAWKELKVPITNTTMLGALVKMTDVVKLESLNEPIEHRFGRIANRNLAAMKLAYDEVHLA</sequence>
<keyword evidence="3" id="KW-0670">Pyruvate</keyword>
<dbReference type="RefSeq" id="WP_011415997.1">
    <property type="nucleotide sequence ID" value="NC_007759.1"/>
</dbReference>
<dbReference type="InParanoid" id="Q2LYF2"/>
<dbReference type="Pfam" id="PF01558">
    <property type="entry name" value="POR"/>
    <property type="match status" value="1"/>
</dbReference>
<dbReference type="InterPro" id="IPR051626">
    <property type="entry name" value="Oxidoreductase_gamma_subunit"/>
</dbReference>
<accession>Q2LYF2</accession>
<evidence type="ECO:0000256" key="1">
    <source>
        <dbReference type="ARBA" id="ARBA00023002"/>
    </source>
</evidence>
<dbReference type="HOGENOM" id="CLU_087284_2_0_7"/>
<dbReference type="Proteomes" id="UP000001933">
    <property type="component" value="Chromosome"/>
</dbReference>
<keyword evidence="4" id="KW-1185">Reference proteome</keyword>
<evidence type="ECO:0000313" key="3">
    <source>
        <dbReference type="EMBL" id="ABC75962.1"/>
    </source>
</evidence>
<dbReference type="PANTHER" id="PTHR43366">
    <property type="entry name" value="PYRUVATE SYNTHASE SUBUNIT PORC"/>
    <property type="match status" value="1"/>
</dbReference>
<proteinExistence type="predicted"/>
<dbReference type="KEGG" id="sat:SYN_00157"/>
<dbReference type="EMBL" id="CP000252">
    <property type="protein sequence ID" value="ABC75962.1"/>
    <property type="molecule type" value="Genomic_DNA"/>
</dbReference>
<dbReference type="PANTHER" id="PTHR43366:SF1">
    <property type="entry name" value="PYRUVATE SYNTHASE SUBUNIT PORC"/>
    <property type="match status" value="1"/>
</dbReference>